<feature type="domain" description="FAD/NAD(P)-binding" evidence="3">
    <location>
        <begin position="16"/>
        <end position="113"/>
    </location>
</feature>
<dbReference type="EMBL" id="JBHSXM010000002">
    <property type="protein sequence ID" value="MFC6837982.1"/>
    <property type="molecule type" value="Genomic_DNA"/>
</dbReference>
<dbReference type="Proteomes" id="UP001596406">
    <property type="component" value="Unassembled WGS sequence"/>
</dbReference>
<dbReference type="PRINTS" id="PR00469">
    <property type="entry name" value="PNDRDTASEII"/>
</dbReference>
<dbReference type="RefSeq" id="WP_304449699.1">
    <property type="nucleotide sequence ID" value="NZ_JARRAH010000002.1"/>
</dbReference>
<dbReference type="Gene3D" id="3.50.50.60">
    <property type="entry name" value="FAD/NAD(P)-binding domain"/>
    <property type="match status" value="1"/>
</dbReference>
<evidence type="ECO:0000256" key="2">
    <source>
        <dbReference type="ARBA" id="ARBA00023002"/>
    </source>
</evidence>
<reference evidence="4 5" key="1">
    <citation type="journal article" date="2019" name="Int. J. Syst. Evol. Microbiol.">
        <title>The Global Catalogue of Microorganisms (GCM) 10K type strain sequencing project: providing services to taxonomists for standard genome sequencing and annotation.</title>
        <authorList>
            <consortium name="The Broad Institute Genomics Platform"/>
            <consortium name="The Broad Institute Genome Sequencing Center for Infectious Disease"/>
            <person name="Wu L."/>
            <person name="Ma J."/>
        </authorList>
    </citation>
    <scope>NUCLEOTIDE SEQUENCE [LARGE SCALE GENOMIC DNA]</scope>
    <source>
        <strain evidence="4 5">PSRA2</strain>
    </source>
</reference>
<proteinExistence type="predicted"/>
<evidence type="ECO:0000313" key="4">
    <source>
        <dbReference type="EMBL" id="MFC6837982.1"/>
    </source>
</evidence>
<dbReference type="InterPro" id="IPR023753">
    <property type="entry name" value="FAD/NAD-binding_dom"/>
</dbReference>
<dbReference type="Pfam" id="PF07992">
    <property type="entry name" value="Pyr_redox_2"/>
    <property type="match status" value="1"/>
</dbReference>
<evidence type="ECO:0000259" key="3">
    <source>
        <dbReference type="Pfam" id="PF07992"/>
    </source>
</evidence>
<keyword evidence="2" id="KW-0560">Oxidoreductase</keyword>
<dbReference type="PANTHER" id="PTHR48105">
    <property type="entry name" value="THIOREDOXIN REDUCTASE 1-RELATED-RELATED"/>
    <property type="match status" value="1"/>
</dbReference>
<comment type="caution">
    <text evidence="4">The sequence shown here is derived from an EMBL/GenBank/DDBJ whole genome shotgun (WGS) entry which is preliminary data.</text>
</comment>
<dbReference type="SUPFAM" id="SSF51905">
    <property type="entry name" value="FAD/NAD(P)-binding domain"/>
    <property type="match status" value="1"/>
</dbReference>
<accession>A0ABD5UBQ3</accession>
<gene>
    <name evidence="4" type="ORF">ACFQHK_15990</name>
</gene>
<dbReference type="AlphaFoldDB" id="A0ABD5UBQ3"/>
<dbReference type="InterPro" id="IPR036188">
    <property type="entry name" value="FAD/NAD-bd_sf"/>
</dbReference>
<dbReference type="GO" id="GO:0016491">
    <property type="term" value="F:oxidoreductase activity"/>
    <property type="evidence" value="ECO:0007669"/>
    <property type="project" value="UniProtKB-KW"/>
</dbReference>
<evidence type="ECO:0000256" key="1">
    <source>
        <dbReference type="ARBA" id="ARBA00022630"/>
    </source>
</evidence>
<keyword evidence="1" id="KW-0285">Flavoprotein</keyword>
<evidence type="ECO:0000313" key="5">
    <source>
        <dbReference type="Proteomes" id="UP001596406"/>
    </source>
</evidence>
<protein>
    <submittedName>
        <fullName evidence="4">NAD(P)/FAD-dependent oxidoreductase</fullName>
    </submittedName>
</protein>
<keyword evidence="5" id="KW-1185">Reference proteome</keyword>
<organism evidence="4 5">
    <name type="scientific">Halomarina ordinaria</name>
    <dbReference type="NCBI Taxonomy" id="3033939"/>
    <lineage>
        <taxon>Archaea</taxon>
        <taxon>Methanobacteriati</taxon>
        <taxon>Methanobacteriota</taxon>
        <taxon>Stenosarchaea group</taxon>
        <taxon>Halobacteria</taxon>
        <taxon>Halobacteriales</taxon>
        <taxon>Natronomonadaceae</taxon>
        <taxon>Halomarina</taxon>
    </lineage>
</organism>
<sequence length="317" mass="34704">MSDLETDEQASEYDHEVVIVGGGPAGCSAGVFTGREGLDTVVFDRGKSSLARCAYLENYLGFPDGIDVRTFYDLIQDHAETAGCEVVPDMVESVDRLDGTPGFVVDLHEGEPVTARRVVAATRYHEGYLGGLADDAIFESDEIGNLDTELVDDDGTTPLDGLYVASLGEKMNIQAVIAAGRGATVGRRVVADARLDDGWWEATATRTDWTQRRAELGEEFDERAPWLDWFDDVYADDAPVETDSDRYRRVRGLCTDEGIAAHITRGEIEARTAVGHQAIASHLDVDAVDETALLDALDEETVRDYVEDHEEIPKTNN</sequence>
<dbReference type="InterPro" id="IPR050097">
    <property type="entry name" value="Ferredoxin-NADP_redctase_2"/>
</dbReference>
<name>A0ABD5UBQ3_9EURY</name>